<dbReference type="EMBL" id="BAABDM010000005">
    <property type="protein sequence ID" value="GAA4099947.1"/>
    <property type="molecule type" value="Genomic_DNA"/>
</dbReference>
<evidence type="ECO:0000259" key="1">
    <source>
        <dbReference type="Pfam" id="PF16318"/>
    </source>
</evidence>
<dbReference type="CDD" id="cd14251">
    <property type="entry name" value="PL-6"/>
    <property type="match status" value="1"/>
</dbReference>
<comment type="caution">
    <text evidence="2">The sequence shown here is derived from an EMBL/GenBank/DDBJ whole genome shotgun (WGS) entry which is preliminary data.</text>
</comment>
<dbReference type="Gene3D" id="2.160.20.10">
    <property type="entry name" value="Single-stranded right-handed beta-helix, Pectin lyase-like"/>
    <property type="match status" value="2"/>
</dbReference>
<dbReference type="InterPro" id="IPR011050">
    <property type="entry name" value="Pectin_lyase_fold/virulence"/>
</dbReference>
<organism evidence="2 3">
    <name type="scientific">Zhongshania borealis</name>
    <dbReference type="NCBI Taxonomy" id="889488"/>
    <lineage>
        <taxon>Bacteria</taxon>
        <taxon>Pseudomonadati</taxon>
        <taxon>Pseudomonadota</taxon>
        <taxon>Gammaproteobacteria</taxon>
        <taxon>Cellvibrionales</taxon>
        <taxon>Spongiibacteraceae</taxon>
        <taxon>Zhongshania</taxon>
    </lineage>
</organism>
<dbReference type="RefSeq" id="WP_344936822.1">
    <property type="nucleotide sequence ID" value="NZ_BAABDM010000005.1"/>
</dbReference>
<keyword evidence="3" id="KW-1185">Reference proteome</keyword>
<dbReference type="Pfam" id="PF16318">
    <property type="entry name" value="DUF4957"/>
    <property type="match status" value="1"/>
</dbReference>
<dbReference type="InterPro" id="IPR012334">
    <property type="entry name" value="Pectin_lyas_fold"/>
</dbReference>
<name>A0ABP7WZB8_9GAMM</name>
<evidence type="ECO:0000313" key="2">
    <source>
        <dbReference type="EMBL" id="GAA4099947.1"/>
    </source>
</evidence>
<dbReference type="SUPFAM" id="SSF51126">
    <property type="entry name" value="Pectin lyase-like"/>
    <property type="match status" value="2"/>
</dbReference>
<evidence type="ECO:0000313" key="3">
    <source>
        <dbReference type="Proteomes" id="UP001500392"/>
    </source>
</evidence>
<dbReference type="InterPro" id="IPR032530">
    <property type="entry name" value="DUF4957"/>
</dbReference>
<dbReference type="InterPro" id="IPR039513">
    <property type="entry name" value="PL-6"/>
</dbReference>
<accession>A0ABP7WZB8</accession>
<gene>
    <name evidence="2" type="ORF">GCM10022414_26640</name>
</gene>
<dbReference type="Pfam" id="PF14592">
    <property type="entry name" value="Chondroitinas_B"/>
    <property type="match status" value="1"/>
</dbReference>
<dbReference type="Proteomes" id="UP001500392">
    <property type="component" value="Unassembled WGS sequence"/>
</dbReference>
<sequence>MSKFKLFFVFAFYFLCAGCSGNNVEILVSNKDQLQSAISTAEAGQTISMRNGVWRDIEIVFQARGSEDGVITLKAETPGKVIISGRSNLVLTGEYLQVQGLVFKDGYSPTGSVISFQKDSKNLAYHSRVTGVVIDSFNKPDRFESDSWVMLFGQHNRFDHNHLVGKMNKGVTFAVRLNDEKSQQNFHRIDHNYFGPRPVLGSNGGETLRIGTSHYSLSDSNTIVENNIFDRCNGEVEIVSIKSGSNIIRNNLFLESAGTLTLRHGNGNIVEGNAFIGNGKDHTGGIRVINADHQIRNNYLENLTGTRFGGGFVVMNGVPNSPINRYHPVKNVIVENNTLVNVDNILLAAGADSERSQAPESTLFRSNLFVATRGDTLGVTAFDDISGIEFSGNGLSGKALAIDLGTEPAETIRRGDLIADKGGEVGSSITRILDPAEVGVDWYPKGDLRARLDQGREQSVSLGYQSLEHAVAGAAPGDILTLLPGEYTVNRVLELASPLAIVGAGKGETVIRFTRNALFEIQDGGSLRLAALTIDGSASDDSAGNTVVRTSRFGMLNNYRLLLDGVNVKNLDVNHSYSFLRAAKSTMADEIRIRNSEFSNVSGDVLRLDSEQDDLGIFNADYLTIENTSMRSIGGRIAAVYRGGTDESTFGPHVSISASQFEGVGLSKRNEARAALTLHGVQLLSLENNKFVETGGIAISASVGEPVYRLYNNKFGKIVPVVSYKGEPVDAKEYLVGE</sequence>
<feature type="domain" description="DUF4957" evidence="1">
    <location>
        <begin position="485"/>
        <end position="603"/>
    </location>
</feature>
<protein>
    <recommendedName>
        <fullName evidence="1">DUF4957 domain-containing protein</fullName>
    </recommendedName>
</protein>
<reference evidence="3" key="1">
    <citation type="journal article" date="2019" name="Int. J. Syst. Evol. Microbiol.">
        <title>The Global Catalogue of Microorganisms (GCM) 10K type strain sequencing project: providing services to taxonomists for standard genome sequencing and annotation.</title>
        <authorList>
            <consortium name="The Broad Institute Genomics Platform"/>
            <consortium name="The Broad Institute Genome Sequencing Center for Infectious Disease"/>
            <person name="Wu L."/>
            <person name="Ma J."/>
        </authorList>
    </citation>
    <scope>NUCLEOTIDE SEQUENCE [LARGE SCALE GENOMIC DNA]</scope>
    <source>
        <strain evidence="3">JCM 17304</strain>
    </source>
</reference>
<proteinExistence type="predicted"/>